<organism evidence="1 2">
    <name type="scientific">Yersinia similis</name>
    <dbReference type="NCBI Taxonomy" id="367190"/>
    <lineage>
        <taxon>Bacteria</taxon>
        <taxon>Pseudomonadati</taxon>
        <taxon>Pseudomonadota</taxon>
        <taxon>Gammaproteobacteria</taxon>
        <taxon>Enterobacterales</taxon>
        <taxon>Yersiniaceae</taxon>
        <taxon>Yersinia</taxon>
    </lineage>
</organism>
<proteinExistence type="predicted"/>
<gene>
    <name evidence="1" type="ORF">ERS008667_02250</name>
</gene>
<dbReference type="RefSeq" id="WP_012414128.1">
    <property type="nucleotide sequence ID" value="NZ_CHJS01000009.1"/>
</dbReference>
<dbReference type="GeneID" id="49784118"/>
<dbReference type="EMBL" id="CQBK01000015">
    <property type="protein sequence ID" value="CNI04892.1"/>
    <property type="molecule type" value="Genomic_DNA"/>
</dbReference>
<accession>A0A0T9QC05</accession>
<evidence type="ECO:0000313" key="1">
    <source>
        <dbReference type="EMBL" id="CNI04892.1"/>
    </source>
</evidence>
<protein>
    <submittedName>
        <fullName evidence="1">Putative putative SinR-like protein</fullName>
    </submittedName>
</protein>
<evidence type="ECO:0000313" key="2">
    <source>
        <dbReference type="Proteomes" id="UP000038204"/>
    </source>
</evidence>
<dbReference type="AlphaFoldDB" id="A0A0T9QC05"/>
<dbReference type="Proteomes" id="UP000038204">
    <property type="component" value="Unassembled WGS sequence"/>
</dbReference>
<reference evidence="1 2" key="1">
    <citation type="submission" date="2015-03" db="EMBL/GenBank/DDBJ databases">
        <authorList>
            <person name="Murphy D."/>
        </authorList>
    </citation>
    <scope>NUCLEOTIDE SEQUENCE [LARGE SCALE GENOMIC DNA]</scope>
    <source>
        <strain evidence="1 2">Y233</strain>
    </source>
</reference>
<name>A0A0T9QC05_9GAMM</name>
<sequence>MPAYQISYDLRKQKDYASLIERIKSYGTWCHPLESTWIIITDQTATQVRDYLKAVMDNDDGLLVTGLRRDGAWYGLSDNISQWLKNNL</sequence>